<keyword evidence="1" id="KW-1133">Transmembrane helix</keyword>
<reference evidence="2" key="1">
    <citation type="submission" date="2021-02" db="EMBL/GenBank/DDBJ databases">
        <title>Strain Y2R2, a novel species of the genus Halomonas.</title>
        <authorList>
            <person name="Huang H."/>
        </authorList>
    </citation>
    <scope>NUCLEOTIDE SEQUENCE</scope>
    <source>
        <strain evidence="2">Y2R2</strain>
    </source>
</reference>
<evidence type="ECO:0000313" key="2">
    <source>
        <dbReference type="EMBL" id="QEM83446.1"/>
    </source>
</evidence>
<accession>A0A5C1NJC4</accession>
<dbReference type="OrthoDB" id="9978870at2"/>
<gene>
    <name evidence="2" type="ORF">E4T21_19205</name>
</gene>
<dbReference type="EMBL" id="CP038437">
    <property type="protein sequence ID" value="QEM83446.1"/>
    <property type="molecule type" value="Genomic_DNA"/>
</dbReference>
<feature type="transmembrane region" description="Helical" evidence="1">
    <location>
        <begin position="38"/>
        <end position="56"/>
    </location>
</feature>
<evidence type="ECO:0000313" key="3">
    <source>
        <dbReference type="Proteomes" id="UP000324285"/>
    </source>
</evidence>
<keyword evidence="3" id="KW-1185">Reference proteome</keyword>
<organism evidence="2 3">
    <name type="scientific">Halomonas binhaiensis</name>
    <dbReference type="NCBI Taxonomy" id="2562282"/>
    <lineage>
        <taxon>Bacteria</taxon>
        <taxon>Pseudomonadati</taxon>
        <taxon>Pseudomonadota</taxon>
        <taxon>Gammaproteobacteria</taxon>
        <taxon>Oceanospirillales</taxon>
        <taxon>Halomonadaceae</taxon>
        <taxon>Halomonas</taxon>
    </lineage>
</organism>
<protein>
    <submittedName>
        <fullName evidence="2">Uncharacterized protein</fullName>
    </submittedName>
</protein>
<proteinExistence type="predicted"/>
<keyword evidence="1" id="KW-0812">Transmembrane</keyword>
<feature type="transmembrane region" description="Helical" evidence="1">
    <location>
        <begin position="62"/>
        <end position="87"/>
    </location>
</feature>
<sequence>MVATMQGIDHVVESEELSWLCSWIEVHEREYDHNVRHLLARMLVVICALLLLWGVLGFSLSSVVTACTIAIFFACYSSVSAFFDDYLAKGMASDSHSGMSHFSLAIATASIFPLVLW</sequence>
<dbReference type="AlphaFoldDB" id="A0A5C1NJC4"/>
<evidence type="ECO:0000256" key="1">
    <source>
        <dbReference type="SAM" id="Phobius"/>
    </source>
</evidence>
<name>A0A5C1NJC4_9GAMM</name>
<dbReference type="Proteomes" id="UP000324285">
    <property type="component" value="Chromosome"/>
</dbReference>
<dbReference type="KEGG" id="hbh:E4T21_19205"/>
<keyword evidence="1" id="KW-0472">Membrane</keyword>
<dbReference type="RefSeq" id="WP_149286568.1">
    <property type="nucleotide sequence ID" value="NZ_CP038437.2"/>
</dbReference>